<accession>A0A372EK17</accession>
<gene>
    <name evidence="2" type="ORF">DY262_09670</name>
</gene>
<dbReference type="CDD" id="cd00093">
    <property type="entry name" value="HTH_XRE"/>
    <property type="match status" value="1"/>
</dbReference>
<dbReference type="GO" id="GO:0003677">
    <property type="term" value="F:DNA binding"/>
    <property type="evidence" value="ECO:0007669"/>
    <property type="project" value="InterPro"/>
</dbReference>
<name>A0A372EK17_9BURK</name>
<dbReference type="PROSITE" id="PS50943">
    <property type="entry name" value="HTH_CROC1"/>
    <property type="match status" value="1"/>
</dbReference>
<dbReference type="Pfam" id="PF13560">
    <property type="entry name" value="HTH_31"/>
    <property type="match status" value="1"/>
</dbReference>
<evidence type="ECO:0000313" key="2">
    <source>
        <dbReference type="EMBL" id="RFP79240.1"/>
    </source>
</evidence>
<dbReference type="SUPFAM" id="SSF47413">
    <property type="entry name" value="lambda repressor-like DNA-binding domains"/>
    <property type="match status" value="1"/>
</dbReference>
<dbReference type="EMBL" id="QVLS01000005">
    <property type="protein sequence ID" value="RFP79240.1"/>
    <property type="molecule type" value="Genomic_DNA"/>
</dbReference>
<proteinExistence type="predicted"/>
<dbReference type="Proteomes" id="UP000261931">
    <property type="component" value="Unassembled WGS sequence"/>
</dbReference>
<dbReference type="InterPro" id="IPR010982">
    <property type="entry name" value="Lambda_DNA-bd_dom_sf"/>
</dbReference>
<evidence type="ECO:0000313" key="3">
    <source>
        <dbReference type="Proteomes" id="UP000261931"/>
    </source>
</evidence>
<dbReference type="RefSeq" id="WP_083293391.1">
    <property type="nucleotide sequence ID" value="NZ_JBBCKC010000207.1"/>
</dbReference>
<evidence type="ECO:0000259" key="1">
    <source>
        <dbReference type="PROSITE" id="PS50943"/>
    </source>
</evidence>
<dbReference type="Gene3D" id="1.10.260.40">
    <property type="entry name" value="lambda repressor-like DNA-binding domains"/>
    <property type="match status" value="1"/>
</dbReference>
<protein>
    <submittedName>
        <fullName evidence="2">XRE family transcriptional regulator</fullName>
    </submittedName>
</protein>
<reference evidence="2 3" key="1">
    <citation type="submission" date="2018-08" db="EMBL/GenBank/DDBJ databases">
        <title>Hydrogenophaga sp. LA-38 isolated from sludge.</title>
        <authorList>
            <person name="Im W.-T."/>
        </authorList>
    </citation>
    <scope>NUCLEOTIDE SEQUENCE [LARGE SCALE GENOMIC DNA]</scope>
    <source>
        <strain evidence="2 3">LA-38</strain>
    </source>
</reference>
<dbReference type="SMART" id="SM00530">
    <property type="entry name" value="HTH_XRE"/>
    <property type="match status" value="1"/>
</dbReference>
<dbReference type="AlphaFoldDB" id="A0A372EK17"/>
<feature type="domain" description="HTH cro/C1-type" evidence="1">
    <location>
        <begin position="14"/>
        <end position="45"/>
    </location>
</feature>
<sequence>MLETASLARLLNAREACRQRGISQAQIASAVGASQSQVSRILNGRGLRRSRLLEDVCLYVERFEVGVTADAVRGNEELVDALRSAWDGSAGHAKALSTVIRSLSALRPTPISRL</sequence>
<organism evidence="2 3">
    <name type="scientific">Hydrogenophaga borbori</name>
    <dbReference type="NCBI Taxonomy" id="2294117"/>
    <lineage>
        <taxon>Bacteria</taxon>
        <taxon>Pseudomonadati</taxon>
        <taxon>Pseudomonadota</taxon>
        <taxon>Betaproteobacteria</taxon>
        <taxon>Burkholderiales</taxon>
        <taxon>Comamonadaceae</taxon>
        <taxon>Hydrogenophaga</taxon>
    </lineage>
</organism>
<comment type="caution">
    <text evidence="2">The sequence shown here is derived from an EMBL/GenBank/DDBJ whole genome shotgun (WGS) entry which is preliminary data.</text>
</comment>
<keyword evidence="3" id="KW-1185">Reference proteome</keyword>
<dbReference type="InterPro" id="IPR001387">
    <property type="entry name" value="Cro/C1-type_HTH"/>
</dbReference>